<name>A0A0C9UTM2_SPHS4</name>
<evidence type="ECO:0000256" key="1">
    <source>
        <dbReference type="SAM" id="MobiDB-lite"/>
    </source>
</evidence>
<dbReference type="Proteomes" id="UP000054279">
    <property type="component" value="Unassembled WGS sequence"/>
</dbReference>
<organism evidence="2 3">
    <name type="scientific">Sphaerobolus stellatus (strain SS14)</name>
    <dbReference type="NCBI Taxonomy" id="990650"/>
    <lineage>
        <taxon>Eukaryota</taxon>
        <taxon>Fungi</taxon>
        <taxon>Dikarya</taxon>
        <taxon>Basidiomycota</taxon>
        <taxon>Agaricomycotina</taxon>
        <taxon>Agaricomycetes</taxon>
        <taxon>Phallomycetidae</taxon>
        <taxon>Geastrales</taxon>
        <taxon>Sphaerobolaceae</taxon>
        <taxon>Sphaerobolus</taxon>
    </lineage>
</organism>
<keyword evidence="3" id="KW-1185">Reference proteome</keyword>
<dbReference type="AlphaFoldDB" id="A0A0C9UTM2"/>
<evidence type="ECO:0000313" key="2">
    <source>
        <dbReference type="EMBL" id="KIJ38224.1"/>
    </source>
</evidence>
<protein>
    <submittedName>
        <fullName evidence="2">Uncharacterized protein</fullName>
    </submittedName>
</protein>
<feature type="region of interest" description="Disordered" evidence="1">
    <location>
        <begin position="1"/>
        <end position="26"/>
    </location>
</feature>
<feature type="compositionally biased region" description="Polar residues" evidence="1">
    <location>
        <begin position="13"/>
        <end position="25"/>
    </location>
</feature>
<reference evidence="2 3" key="1">
    <citation type="submission" date="2014-06" db="EMBL/GenBank/DDBJ databases">
        <title>Evolutionary Origins and Diversification of the Mycorrhizal Mutualists.</title>
        <authorList>
            <consortium name="DOE Joint Genome Institute"/>
            <consortium name="Mycorrhizal Genomics Consortium"/>
            <person name="Kohler A."/>
            <person name="Kuo A."/>
            <person name="Nagy L.G."/>
            <person name="Floudas D."/>
            <person name="Copeland A."/>
            <person name="Barry K.W."/>
            <person name="Cichocki N."/>
            <person name="Veneault-Fourrey C."/>
            <person name="LaButti K."/>
            <person name="Lindquist E.A."/>
            <person name="Lipzen A."/>
            <person name="Lundell T."/>
            <person name="Morin E."/>
            <person name="Murat C."/>
            <person name="Riley R."/>
            <person name="Ohm R."/>
            <person name="Sun H."/>
            <person name="Tunlid A."/>
            <person name="Henrissat B."/>
            <person name="Grigoriev I.V."/>
            <person name="Hibbett D.S."/>
            <person name="Martin F."/>
        </authorList>
    </citation>
    <scope>NUCLEOTIDE SEQUENCE [LARGE SCALE GENOMIC DNA]</scope>
    <source>
        <strain evidence="2 3">SS14</strain>
    </source>
</reference>
<evidence type="ECO:0000313" key="3">
    <source>
        <dbReference type="Proteomes" id="UP000054279"/>
    </source>
</evidence>
<gene>
    <name evidence="2" type="ORF">M422DRAFT_259130</name>
</gene>
<feature type="region of interest" description="Disordered" evidence="1">
    <location>
        <begin position="63"/>
        <end position="83"/>
    </location>
</feature>
<dbReference type="EMBL" id="KN837162">
    <property type="protein sequence ID" value="KIJ38224.1"/>
    <property type="molecule type" value="Genomic_DNA"/>
</dbReference>
<accession>A0A0C9UTM2</accession>
<feature type="compositionally biased region" description="Basic residues" evidence="1">
    <location>
        <begin position="1"/>
        <end position="11"/>
    </location>
</feature>
<dbReference type="HOGENOM" id="CLU_1005336_0_0_1"/>
<feature type="region of interest" description="Disordered" evidence="1">
    <location>
        <begin position="170"/>
        <end position="193"/>
    </location>
</feature>
<proteinExistence type="predicted"/>
<sequence length="277" mass="30751">MKQAHRKKVAKTRPQSPSTEPSWKQSLRRYRLDTPSAQQKIQCFVNVSKDTEDTHVRHSRCKVKQSRNEIESHTNPPSIQWPSPISNFAQPLSSTSTESHLPLIATGEDTAVYLFRPYTPENRYPQVGAASQSANEDQDSHWGLNIRQPVGQPTSPVAIGVAGTHIVRPRAKSPKHTTIRTGRSAYPTPTPTSQILETPKKSNFGLRRMRTPDIYLAASLEQREGMLDCSSCGPIRSCFFKRADCVGDFTTRPHFVLGPTLVFPLPTRAGGSGPARV</sequence>
<feature type="compositionally biased region" description="Polar residues" evidence="1">
    <location>
        <begin position="73"/>
        <end position="83"/>
    </location>
</feature>